<feature type="region of interest" description="Disordered" evidence="1">
    <location>
        <begin position="1"/>
        <end position="23"/>
    </location>
</feature>
<proteinExistence type="predicted"/>
<dbReference type="Proteomes" id="UP000824120">
    <property type="component" value="Chromosome 12"/>
</dbReference>
<name>A0A9J5W163_SOLCO</name>
<dbReference type="AlphaFoldDB" id="A0A9J5W163"/>
<feature type="region of interest" description="Disordered" evidence="1">
    <location>
        <begin position="42"/>
        <end position="66"/>
    </location>
</feature>
<comment type="caution">
    <text evidence="2">The sequence shown here is derived from an EMBL/GenBank/DDBJ whole genome shotgun (WGS) entry which is preliminary data.</text>
</comment>
<protein>
    <submittedName>
        <fullName evidence="2">Uncharacterized protein</fullName>
    </submittedName>
</protein>
<dbReference type="EMBL" id="JACXVP010000012">
    <property type="protein sequence ID" value="KAG5569229.1"/>
    <property type="molecule type" value="Genomic_DNA"/>
</dbReference>
<feature type="compositionally biased region" description="Basic and acidic residues" evidence="1">
    <location>
        <begin position="42"/>
        <end position="59"/>
    </location>
</feature>
<accession>A0A9J5W163</accession>
<keyword evidence="3" id="KW-1185">Reference proteome</keyword>
<evidence type="ECO:0000256" key="1">
    <source>
        <dbReference type="SAM" id="MobiDB-lite"/>
    </source>
</evidence>
<sequence length="142" mass="16073">MTRLQTPMKYGKSFSSQDDNSKSSRLGKVICIPASTVMLFDERTRVESDNEDSKGRPNTEDGMVPFSELYDRSSRAAHRRFLCRKYPTPTECCSGGSLSFSKCGRRKKLSVRTPPRLVCPRSTYLKEDEEIFTGNGDEMLTP</sequence>
<reference evidence="2 3" key="1">
    <citation type="submission" date="2020-09" db="EMBL/GenBank/DDBJ databases">
        <title>De no assembly of potato wild relative species, Solanum commersonii.</title>
        <authorList>
            <person name="Cho K."/>
        </authorList>
    </citation>
    <scope>NUCLEOTIDE SEQUENCE [LARGE SCALE GENOMIC DNA]</scope>
    <source>
        <strain evidence="2">LZ3.2</strain>
        <tissue evidence="2">Leaf</tissue>
    </source>
</reference>
<gene>
    <name evidence="2" type="ORF">H5410_058995</name>
</gene>
<evidence type="ECO:0000313" key="2">
    <source>
        <dbReference type="EMBL" id="KAG5569229.1"/>
    </source>
</evidence>
<organism evidence="2 3">
    <name type="scientific">Solanum commersonii</name>
    <name type="common">Commerson's wild potato</name>
    <name type="synonym">Commerson's nightshade</name>
    <dbReference type="NCBI Taxonomy" id="4109"/>
    <lineage>
        <taxon>Eukaryota</taxon>
        <taxon>Viridiplantae</taxon>
        <taxon>Streptophyta</taxon>
        <taxon>Embryophyta</taxon>
        <taxon>Tracheophyta</taxon>
        <taxon>Spermatophyta</taxon>
        <taxon>Magnoliopsida</taxon>
        <taxon>eudicotyledons</taxon>
        <taxon>Gunneridae</taxon>
        <taxon>Pentapetalae</taxon>
        <taxon>asterids</taxon>
        <taxon>lamiids</taxon>
        <taxon>Solanales</taxon>
        <taxon>Solanaceae</taxon>
        <taxon>Solanoideae</taxon>
        <taxon>Solaneae</taxon>
        <taxon>Solanum</taxon>
    </lineage>
</organism>
<evidence type="ECO:0000313" key="3">
    <source>
        <dbReference type="Proteomes" id="UP000824120"/>
    </source>
</evidence>